<evidence type="ECO:0000313" key="3">
    <source>
        <dbReference type="Proteomes" id="UP000597656"/>
    </source>
</evidence>
<evidence type="ECO:0000313" key="2">
    <source>
        <dbReference type="EMBL" id="GGM93972.1"/>
    </source>
</evidence>
<comment type="caution">
    <text evidence="2">The sequence shown here is derived from an EMBL/GenBank/DDBJ whole genome shotgun (WGS) entry which is preliminary data.</text>
</comment>
<protein>
    <submittedName>
        <fullName evidence="2">Uncharacterized protein</fullName>
    </submittedName>
</protein>
<organism evidence="2 3">
    <name type="scientific">Lentzea pudingi</name>
    <dbReference type="NCBI Taxonomy" id="1789439"/>
    <lineage>
        <taxon>Bacteria</taxon>
        <taxon>Bacillati</taxon>
        <taxon>Actinomycetota</taxon>
        <taxon>Actinomycetes</taxon>
        <taxon>Pseudonocardiales</taxon>
        <taxon>Pseudonocardiaceae</taxon>
        <taxon>Lentzea</taxon>
    </lineage>
</organism>
<keyword evidence="1" id="KW-0812">Transmembrane</keyword>
<sequence length="286" mass="29452">MHVIDTPASPHRDRLRPAMVAARRSAVVLVATSAVFAGLVQGTAQAAPPHSVAVKQDEFVLAVNGKGCRVGHTYRVNASSVREAENLAKAYGRQNGTEVGNVRMQTHVSQSNDTVTVTAYSDLRGVAAQNCIAQKVEPHKGRNLASVPRWAQQVLATLAGLAVALVVATFATAAVAAVTGGTDSVVAAIVGGCLGGVAGTYVTQRITPDKPKTDLAISDVLTACVVSGASAGQLGPGIRRAETWVVENATITVMRQAIGSWAAFQAAAAAQSSRNALARTRGRLGV</sequence>
<dbReference type="RefSeq" id="WP_189155719.1">
    <property type="nucleotide sequence ID" value="NZ_BMNC01000004.1"/>
</dbReference>
<accession>A0ABQ2HWS6</accession>
<name>A0ABQ2HWS6_9PSEU</name>
<evidence type="ECO:0000256" key="1">
    <source>
        <dbReference type="SAM" id="Phobius"/>
    </source>
</evidence>
<keyword evidence="1" id="KW-1133">Transmembrane helix</keyword>
<gene>
    <name evidence="2" type="ORF">GCM10011609_34280</name>
</gene>
<proteinExistence type="predicted"/>
<keyword evidence="1" id="KW-0472">Membrane</keyword>
<feature type="transmembrane region" description="Helical" evidence="1">
    <location>
        <begin position="154"/>
        <end position="178"/>
    </location>
</feature>
<dbReference type="EMBL" id="BMNC01000004">
    <property type="protein sequence ID" value="GGM93972.1"/>
    <property type="molecule type" value="Genomic_DNA"/>
</dbReference>
<feature type="transmembrane region" description="Helical" evidence="1">
    <location>
        <begin position="184"/>
        <end position="202"/>
    </location>
</feature>
<dbReference type="Proteomes" id="UP000597656">
    <property type="component" value="Unassembled WGS sequence"/>
</dbReference>
<reference evidence="3" key="1">
    <citation type="journal article" date="2019" name="Int. J. Syst. Evol. Microbiol.">
        <title>The Global Catalogue of Microorganisms (GCM) 10K type strain sequencing project: providing services to taxonomists for standard genome sequencing and annotation.</title>
        <authorList>
            <consortium name="The Broad Institute Genomics Platform"/>
            <consortium name="The Broad Institute Genome Sequencing Center for Infectious Disease"/>
            <person name="Wu L."/>
            <person name="Ma J."/>
        </authorList>
    </citation>
    <scope>NUCLEOTIDE SEQUENCE [LARGE SCALE GENOMIC DNA]</scope>
    <source>
        <strain evidence="3">CGMCC 4.7319</strain>
    </source>
</reference>
<keyword evidence="3" id="KW-1185">Reference proteome</keyword>